<keyword evidence="3" id="KW-1185">Reference proteome</keyword>
<keyword evidence="1" id="KW-1133">Transmembrane helix</keyword>
<dbReference type="Proteomes" id="UP000199074">
    <property type="component" value="Unassembled WGS sequence"/>
</dbReference>
<dbReference type="STRING" id="429728.SAMN05216456_0728"/>
<keyword evidence="1" id="KW-0812">Transmembrane</keyword>
<sequence length="55" mass="5778">MTQAEIRAFENAGRTTAVWSGESYDGTTHYADVAKALIPASLILAIATGLLIALL</sequence>
<dbReference type="AlphaFoldDB" id="A0A1I7N3W1"/>
<evidence type="ECO:0000256" key="1">
    <source>
        <dbReference type="SAM" id="Phobius"/>
    </source>
</evidence>
<name>A0A1I7N3W1_9HYPH</name>
<gene>
    <name evidence="2" type="ORF">SAMN05216456_0728</name>
</gene>
<dbReference type="EMBL" id="FPCK01000001">
    <property type="protein sequence ID" value="SFV29332.1"/>
    <property type="molecule type" value="Genomic_DNA"/>
</dbReference>
<evidence type="ECO:0000313" key="2">
    <source>
        <dbReference type="EMBL" id="SFV29332.1"/>
    </source>
</evidence>
<feature type="transmembrane region" description="Helical" evidence="1">
    <location>
        <begin position="36"/>
        <end position="54"/>
    </location>
</feature>
<organism evidence="2 3">
    <name type="scientific">Devosia crocina</name>
    <dbReference type="NCBI Taxonomy" id="429728"/>
    <lineage>
        <taxon>Bacteria</taxon>
        <taxon>Pseudomonadati</taxon>
        <taxon>Pseudomonadota</taxon>
        <taxon>Alphaproteobacteria</taxon>
        <taxon>Hyphomicrobiales</taxon>
        <taxon>Devosiaceae</taxon>
        <taxon>Devosia</taxon>
    </lineage>
</organism>
<evidence type="ECO:0000313" key="3">
    <source>
        <dbReference type="Proteomes" id="UP000199074"/>
    </source>
</evidence>
<accession>A0A1I7N3W1</accession>
<proteinExistence type="predicted"/>
<reference evidence="2 3" key="1">
    <citation type="submission" date="2016-10" db="EMBL/GenBank/DDBJ databases">
        <authorList>
            <person name="de Groot N.N."/>
        </authorList>
    </citation>
    <scope>NUCLEOTIDE SEQUENCE [LARGE SCALE GENOMIC DNA]</scope>
    <source>
        <strain evidence="2 3">IPL20</strain>
    </source>
</reference>
<dbReference type="RefSeq" id="WP_175528445.1">
    <property type="nucleotide sequence ID" value="NZ_FPCK01000001.1"/>
</dbReference>
<protein>
    <submittedName>
        <fullName evidence="2">Uncharacterized protein</fullName>
    </submittedName>
</protein>
<keyword evidence="1" id="KW-0472">Membrane</keyword>